<name>X0WU53_9ZZZZ</name>
<accession>X0WU53</accession>
<evidence type="ECO:0000313" key="2">
    <source>
        <dbReference type="EMBL" id="GAG16261.1"/>
    </source>
</evidence>
<keyword evidence="1" id="KW-1133">Transmembrane helix</keyword>
<organism evidence="2">
    <name type="scientific">marine sediment metagenome</name>
    <dbReference type="NCBI Taxonomy" id="412755"/>
    <lineage>
        <taxon>unclassified sequences</taxon>
        <taxon>metagenomes</taxon>
        <taxon>ecological metagenomes</taxon>
    </lineage>
</organism>
<dbReference type="InterPro" id="IPR013373">
    <property type="entry name" value="Flagellin/pilin_N_arc"/>
</dbReference>
<reference evidence="2" key="1">
    <citation type="journal article" date="2014" name="Front. Microbiol.">
        <title>High frequency of phylogenetically diverse reductive dehalogenase-homologous genes in deep subseafloor sedimentary metagenomes.</title>
        <authorList>
            <person name="Kawai M."/>
            <person name="Futagami T."/>
            <person name="Toyoda A."/>
            <person name="Takaki Y."/>
            <person name="Nishi S."/>
            <person name="Hori S."/>
            <person name="Arai W."/>
            <person name="Tsubouchi T."/>
            <person name="Morono Y."/>
            <person name="Uchiyama I."/>
            <person name="Ito T."/>
            <person name="Fujiyama A."/>
            <person name="Inagaki F."/>
            <person name="Takami H."/>
        </authorList>
    </citation>
    <scope>NUCLEOTIDE SEQUENCE</scope>
    <source>
        <strain evidence="2">Expedition CK06-06</strain>
    </source>
</reference>
<feature type="transmembrane region" description="Helical" evidence="1">
    <location>
        <begin position="6"/>
        <end position="30"/>
    </location>
</feature>
<evidence type="ECO:0008006" key="3">
    <source>
        <dbReference type="Google" id="ProtNLM"/>
    </source>
</evidence>
<protein>
    <recommendedName>
        <fullName evidence="3">Archaeal Type IV pilin N-terminal domain-containing protein</fullName>
    </recommendedName>
</protein>
<dbReference type="NCBIfam" id="TIGR02537">
    <property type="entry name" value="arch_flag_Nterm"/>
    <property type="match status" value="1"/>
</dbReference>
<sequence>MKNKAISPVIATVLLVAIVVVIGLIIFMWFKGLSEETITKFGKKNIKLVCNDVKFDASYSSGTGTLSISNTGTVPIIDFQIKKSVAGGYSSVRLSEIGGAGWDELG</sequence>
<evidence type="ECO:0000256" key="1">
    <source>
        <dbReference type="SAM" id="Phobius"/>
    </source>
</evidence>
<proteinExistence type="predicted"/>
<dbReference type="AlphaFoldDB" id="X0WU53"/>
<gene>
    <name evidence="2" type="ORF">S01H1_48678</name>
</gene>
<dbReference type="EMBL" id="BARS01031267">
    <property type="protein sequence ID" value="GAG16261.1"/>
    <property type="molecule type" value="Genomic_DNA"/>
</dbReference>
<keyword evidence="1" id="KW-0812">Transmembrane</keyword>
<comment type="caution">
    <text evidence="2">The sequence shown here is derived from an EMBL/GenBank/DDBJ whole genome shotgun (WGS) entry which is preliminary data.</text>
</comment>
<keyword evidence="1" id="KW-0472">Membrane</keyword>
<feature type="non-terminal residue" evidence="2">
    <location>
        <position position="106"/>
    </location>
</feature>